<dbReference type="Proteomes" id="UP001518990">
    <property type="component" value="Unassembled WGS sequence"/>
</dbReference>
<sequence>MESGAGEPSFAALALRLRAELQGILSPLARQWLEAPPLESPGRPSRLPGDTPEEVQRPEGRGPREWRIYGRRRQDPQAPFLLRAVLPEARPFAGLVDGAFRTLLHRPPDPALRAAYGAELDSGRLSVGLLLREIAASAEARSREEQIRLVCAPIP</sequence>
<feature type="region of interest" description="Disordered" evidence="1">
    <location>
        <begin position="33"/>
        <end position="69"/>
    </location>
</feature>
<proteinExistence type="predicted"/>
<gene>
    <name evidence="2" type="ORF">IAI60_15930</name>
</gene>
<evidence type="ECO:0000313" key="3">
    <source>
        <dbReference type="Proteomes" id="UP001518990"/>
    </source>
</evidence>
<evidence type="ECO:0000256" key="1">
    <source>
        <dbReference type="SAM" id="MobiDB-lite"/>
    </source>
</evidence>
<reference evidence="2 3" key="1">
    <citation type="submission" date="2020-09" db="EMBL/GenBank/DDBJ databases">
        <title>Roseomonas.</title>
        <authorList>
            <person name="Zhu W."/>
        </authorList>
    </citation>
    <scope>NUCLEOTIDE SEQUENCE [LARGE SCALE GENOMIC DNA]</scope>
    <source>
        <strain evidence="2 3">1311</strain>
    </source>
</reference>
<name>A0ABS3KFA7_9PROT</name>
<dbReference type="RefSeq" id="WP_207448779.1">
    <property type="nucleotide sequence ID" value="NZ_CP061093.1"/>
</dbReference>
<accession>A0ABS3KFA7</accession>
<dbReference type="EMBL" id="JACTNF010000017">
    <property type="protein sequence ID" value="MBO1076107.1"/>
    <property type="molecule type" value="Genomic_DNA"/>
</dbReference>
<comment type="caution">
    <text evidence="2">The sequence shown here is derived from an EMBL/GenBank/DDBJ whole genome shotgun (WGS) entry which is preliminary data.</text>
</comment>
<protein>
    <submittedName>
        <fullName evidence="2">Uncharacterized protein</fullName>
    </submittedName>
</protein>
<feature type="compositionally biased region" description="Basic and acidic residues" evidence="1">
    <location>
        <begin position="54"/>
        <end position="69"/>
    </location>
</feature>
<organism evidence="2 3">
    <name type="scientific">Roseomonas marmotae</name>
    <dbReference type="NCBI Taxonomy" id="2768161"/>
    <lineage>
        <taxon>Bacteria</taxon>
        <taxon>Pseudomonadati</taxon>
        <taxon>Pseudomonadota</taxon>
        <taxon>Alphaproteobacteria</taxon>
        <taxon>Acetobacterales</taxon>
        <taxon>Roseomonadaceae</taxon>
        <taxon>Roseomonas</taxon>
    </lineage>
</organism>
<keyword evidence="3" id="KW-1185">Reference proteome</keyword>
<evidence type="ECO:0000313" key="2">
    <source>
        <dbReference type="EMBL" id="MBO1076107.1"/>
    </source>
</evidence>